<dbReference type="InterPro" id="IPR029018">
    <property type="entry name" value="Hex-like_dom2"/>
</dbReference>
<dbReference type="PANTHER" id="PTHR47406:SF2">
    <property type="entry name" value="ALPHA GLUCURONIDASE N-TERMINAL DOMAIN-CONTAINING PROTEIN"/>
    <property type="match status" value="1"/>
</dbReference>
<dbReference type="CDD" id="cd09620">
    <property type="entry name" value="CBM9_like_3"/>
    <property type="match status" value="1"/>
</dbReference>
<dbReference type="EMBL" id="CP042433">
    <property type="protein sequence ID" value="QEC56322.1"/>
    <property type="molecule type" value="Genomic_DNA"/>
</dbReference>
<evidence type="ECO:0000256" key="2">
    <source>
        <dbReference type="SAM" id="SignalP"/>
    </source>
</evidence>
<dbReference type="Gene3D" id="2.60.40.1190">
    <property type="match status" value="1"/>
</dbReference>
<dbReference type="PANTHER" id="PTHR47406">
    <property type="entry name" value="COAGULATION FACTOR 5/8 TYPE, C-TERMINAL"/>
    <property type="match status" value="1"/>
</dbReference>
<dbReference type="Gene3D" id="3.30.379.10">
    <property type="entry name" value="Chitobiase/beta-hexosaminidase domain 2-like"/>
    <property type="match status" value="1"/>
</dbReference>
<name>A0A5B8UIS6_9BACT</name>
<dbReference type="PROSITE" id="PS51257">
    <property type="entry name" value="PROKAR_LIPOPROTEIN"/>
    <property type="match status" value="1"/>
</dbReference>
<protein>
    <submittedName>
        <fullName evidence="3">DUF4838 domain-containing protein</fullName>
    </submittedName>
</protein>
<keyword evidence="1" id="KW-0378">Hydrolase</keyword>
<dbReference type="OrthoDB" id="1099022at2"/>
<organism evidence="3 4">
    <name type="scientific">Flavisolibacter ginsenosidimutans</name>
    <dbReference type="NCBI Taxonomy" id="661481"/>
    <lineage>
        <taxon>Bacteria</taxon>
        <taxon>Pseudomonadati</taxon>
        <taxon>Bacteroidota</taxon>
        <taxon>Chitinophagia</taxon>
        <taxon>Chitinophagales</taxon>
        <taxon>Chitinophagaceae</taxon>
        <taxon>Flavisolibacter</taxon>
    </lineage>
</organism>
<gene>
    <name evidence="3" type="ORF">FSB75_10600</name>
</gene>
<dbReference type="GO" id="GO:0016787">
    <property type="term" value="F:hydrolase activity"/>
    <property type="evidence" value="ECO:0007669"/>
    <property type="project" value="UniProtKB-KW"/>
</dbReference>
<proteinExistence type="predicted"/>
<dbReference type="InterPro" id="IPR032287">
    <property type="entry name" value="DUF4838"/>
</dbReference>
<dbReference type="GO" id="GO:0005975">
    <property type="term" value="P:carbohydrate metabolic process"/>
    <property type="evidence" value="ECO:0007669"/>
    <property type="project" value="UniProtKB-ARBA"/>
</dbReference>
<evidence type="ECO:0000256" key="1">
    <source>
        <dbReference type="ARBA" id="ARBA00022801"/>
    </source>
</evidence>
<dbReference type="Pfam" id="PF16126">
    <property type="entry name" value="DUF4838"/>
    <property type="match status" value="1"/>
</dbReference>
<keyword evidence="4" id="KW-1185">Reference proteome</keyword>
<accession>A0A5B8UIS6</accession>
<dbReference type="RefSeq" id="WP_146786802.1">
    <property type="nucleotide sequence ID" value="NZ_BAABIO010000001.1"/>
</dbReference>
<feature type="signal peptide" evidence="2">
    <location>
        <begin position="1"/>
        <end position="24"/>
    </location>
</feature>
<reference evidence="3 4" key="1">
    <citation type="journal article" date="2015" name="Int. J. Syst. Evol. Microbiol.">
        <title>Flavisolibacter ginsenosidimutans sp. nov., with ginsenoside-converting activity isolated from soil used for cultivating ginseng.</title>
        <authorList>
            <person name="Zhao Y."/>
            <person name="Liu Q."/>
            <person name="Kang M.S."/>
            <person name="Jin F."/>
            <person name="Yu H."/>
            <person name="Im W.T."/>
        </authorList>
    </citation>
    <scope>NUCLEOTIDE SEQUENCE [LARGE SCALE GENOMIC DNA]</scope>
    <source>
        <strain evidence="3 4">Gsoil 636</strain>
    </source>
</reference>
<evidence type="ECO:0000313" key="3">
    <source>
        <dbReference type="EMBL" id="QEC56322.1"/>
    </source>
</evidence>
<keyword evidence="2" id="KW-0732">Signal</keyword>
<sequence>MTKHIYPKAVIMGIVTVLSLACQATDLIIVNSTQQATIYVSSSVDLNSTEIYAAQELRYVIAKMTGKTLSIVRTAGTGPQIVIGTPAANQLVAANSTALQLSGSNVNDEHISVLRSGNNLFLAGKTPRAALYAVYTFLEDYLNVRWLWPGNSGEFIPSRSAITINTLSISQTPLLVNRSLAIVDAANGSYPETDTWMARNKMNVAGFNIGDTDTVTMERRKQKGFLARIGGHNIVLDTDTLKAHPTWAALQPDGTRPISATSQLCWGNTGVQNAVAEMIAQWWDENPLVDIVHFYPADNQAYCKDGLCTSLGGDVSTRWQNFSKIVIAKVEQTHPNKRYWTYAYQGYRPSPQTTAAPFEFVGYTLENACYRHSFMSSADATDTTALSEINGWRTRNVKMGIRGYEYIMFTDPMFVPLVNWETEQMQWINSNGLTGYLSEIPPYSIPASAAPENTRWNTNRMNLYAAAKAMWSNVSADSIVNDWYATIYGAVQNPMRDYYKTIDTAWRNATGDIKKYNNAPASEADKFLSISKNAKLNNYFTIARTNVEQYITDSALAEKVNSQIDLESKMFKNWQTIYNYKTERAYRYKTKVIKTSQISSSIWDTIVPLPVFEDNFGQPVSEQTDVKMAWTSTSLALHIVCHDNNVANRVQNAAANDDTQIPLDDCIELLIQKDGANPEYYRFAVNSKVSTPYKYDAYTMGGTLFAKSWTPSAGWTAKTSASTTNKIWTVDITIPFSSLGITAADSTQFRMMIKRNRADSADSGWPDAAFYRQNSYADVMLVNEIVNPLTDRIILYDQGDSNRFPISVEFQKRNWQVTSGISGETALGEKLNEDAAILLIKYPSSGFLLSSSFFQHQITDFISKGRVVIFFGNNIPVNTLFSGLPSLSWGADDNASRKTTAYASGGWLTSPNDLTEVVRTGITPQTVYIPTTGWKSLAKMDRISGADQPYLLSYRIGNGLLVLTTSALGYSGGFEMFGNSYLVNTVKLVENFRQFQDDSIYSYQQASLTSRRIISEIQRLSVVDQKNSLKIQAADNSVIHAVVNVAESGNAEISVTDIGGHKLGSVKLYLEKGQNLVDVPVSLSARGLYIATVITRSKNFSIKFLK</sequence>
<dbReference type="SUPFAM" id="SSF55545">
    <property type="entry name" value="beta-N-acetylhexosaminidase-like domain"/>
    <property type="match status" value="1"/>
</dbReference>
<dbReference type="SUPFAM" id="SSF49344">
    <property type="entry name" value="CBD9-like"/>
    <property type="match status" value="1"/>
</dbReference>
<dbReference type="Proteomes" id="UP000321204">
    <property type="component" value="Chromosome"/>
</dbReference>
<dbReference type="AlphaFoldDB" id="A0A5B8UIS6"/>
<feature type="chain" id="PRO_5022758242" evidence="2">
    <location>
        <begin position="25"/>
        <end position="1106"/>
    </location>
</feature>
<dbReference type="KEGG" id="fgg:FSB75_10600"/>
<evidence type="ECO:0000313" key="4">
    <source>
        <dbReference type="Proteomes" id="UP000321204"/>
    </source>
</evidence>